<name>A0A9D2LJP6_9FIRM</name>
<keyword evidence="1" id="KW-0732">Signal</keyword>
<protein>
    <submittedName>
        <fullName evidence="3">Copper amine oxidase N-terminal domain-containing protein</fullName>
    </submittedName>
</protein>
<feature type="signal peptide" evidence="1">
    <location>
        <begin position="1"/>
        <end position="24"/>
    </location>
</feature>
<dbReference type="Proteomes" id="UP000823824">
    <property type="component" value="Unassembled WGS sequence"/>
</dbReference>
<dbReference type="AlphaFoldDB" id="A0A9D2LJP6"/>
<accession>A0A9D2LJP6</accession>
<comment type="caution">
    <text evidence="3">The sequence shown here is derived from an EMBL/GenBank/DDBJ whole genome shotgun (WGS) entry which is preliminary data.</text>
</comment>
<feature type="chain" id="PRO_5038778247" evidence="1">
    <location>
        <begin position="25"/>
        <end position="334"/>
    </location>
</feature>
<reference evidence="3" key="2">
    <citation type="submission" date="2021-04" db="EMBL/GenBank/DDBJ databases">
        <authorList>
            <person name="Gilroy R."/>
        </authorList>
    </citation>
    <scope>NUCLEOTIDE SEQUENCE</scope>
    <source>
        <strain evidence="3">ChiBcec18-1249</strain>
    </source>
</reference>
<evidence type="ECO:0000313" key="4">
    <source>
        <dbReference type="Proteomes" id="UP000823824"/>
    </source>
</evidence>
<dbReference type="InterPro" id="IPR012854">
    <property type="entry name" value="Cu_amine_oxidase-like_N"/>
</dbReference>
<dbReference type="InterPro" id="IPR036582">
    <property type="entry name" value="Mao_N_sf"/>
</dbReference>
<feature type="domain" description="Copper amine oxidase-like N-terminal" evidence="2">
    <location>
        <begin position="226"/>
        <end position="328"/>
    </location>
</feature>
<gene>
    <name evidence="3" type="ORF">H9787_08875</name>
</gene>
<organism evidence="3 4">
    <name type="scientific">Candidatus Oscillibacter excrementigallinarum</name>
    <dbReference type="NCBI Taxonomy" id="2838716"/>
    <lineage>
        <taxon>Bacteria</taxon>
        <taxon>Bacillati</taxon>
        <taxon>Bacillota</taxon>
        <taxon>Clostridia</taxon>
        <taxon>Eubacteriales</taxon>
        <taxon>Oscillospiraceae</taxon>
        <taxon>Oscillibacter</taxon>
    </lineage>
</organism>
<proteinExistence type="predicted"/>
<dbReference type="EMBL" id="DWZJ01000076">
    <property type="protein sequence ID" value="HJB13812.1"/>
    <property type="molecule type" value="Genomic_DNA"/>
</dbReference>
<dbReference type="SUPFAM" id="SSF55383">
    <property type="entry name" value="Copper amine oxidase, domain N"/>
    <property type="match status" value="1"/>
</dbReference>
<evidence type="ECO:0000313" key="3">
    <source>
        <dbReference type="EMBL" id="HJB13812.1"/>
    </source>
</evidence>
<sequence length="334" mass="35352">MKKRILQCLSLILCAALLAIPAAAAETSDDEAAATRPGPVQVWGTLTWLDDGGLYVENSSEGAAYNAVILHGESIICLDAVTGEPMGIQDLKDGDTIYAWVGPAMTMSLPPHATAILILGNIPADYAVPRFYEIVSVTPQAMPAIYPIPALTWTEVTTTDGTTLTITDEATLTPYLTKNIVRLEDLIPGTRILVWSDSKGEPEKVLVFPYEYRGYVSVTEDGDVSVNGSGVARQAKTTDDGDTLLPVRAVAEALGMKVHWDAQLGAVVSYGDEMVKPEGVTSETLMTAVPGGAISVINSDGSTSEIPGTCLKEGGTTYVSQSALLRALDLYLAD</sequence>
<evidence type="ECO:0000259" key="2">
    <source>
        <dbReference type="Pfam" id="PF07833"/>
    </source>
</evidence>
<reference evidence="3" key="1">
    <citation type="journal article" date="2021" name="PeerJ">
        <title>Extensive microbial diversity within the chicken gut microbiome revealed by metagenomics and culture.</title>
        <authorList>
            <person name="Gilroy R."/>
            <person name="Ravi A."/>
            <person name="Getino M."/>
            <person name="Pursley I."/>
            <person name="Horton D.L."/>
            <person name="Alikhan N.F."/>
            <person name="Baker D."/>
            <person name="Gharbi K."/>
            <person name="Hall N."/>
            <person name="Watson M."/>
            <person name="Adriaenssens E.M."/>
            <person name="Foster-Nyarko E."/>
            <person name="Jarju S."/>
            <person name="Secka A."/>
            <person name="Antonio M."/>
            <person name="Oren A."/>
            <person name="Chaudhuri R.R."/>
            <person name="La Ragione R."/>
            <person name="Hildebrand F."/>
            <person name="Pallen M.J."/>
        </authorList>
    </citation>
    <scope>NUCLEOTIDE SEQUENCE</scope>
    <source>
        <strain evidence="3">ChiBcec18-1249</strain>
    </source>
</reference>
<evidence type="ECO:0000256" key="1">
    <source>
        <dbReference type="SAM" id="SignalP"/>
    </source>
</evidence>
<dbReference type="Pfam" id="PF07833">
    <property type="entry name" value="Cu_amine_oxidN1"/>
    <property type="match status" value="1"/>
</dbReference>